<reference evidence="2" key="1">
    <citation type="submission" date="2023-09" db="EMBL/GenBank/DDBJ databases">
        <title>Paucibacter sp. APW11 Genome sequencing and assembly.</title>
        <authorList>
            <person name="Kim I."/>
        </authorList>
    </citation>
    <scope>NUCLEOTIDE SEQUENCE</scope>
    <source>
        <strain evidence="2">APW11</strain>
    </source>
</reference>
<keyword evidence="1" id="KW-0472">Membrane</keyword>
<accession>A0ABU3P640</accession>
<dbReference type="PANTHER" id="PTHR43471:SF1">
    <property type="entry name" value="ABC TRANSPORTER PERMEASE PROTEIN NOSY-RELATED"/>
    <property type="match status" value="1"/>
</dbReference>
<gene>
    <name evidence="2" type="ORF">RQP53_01905</name>
</gene>
<evidence type="ECO:0000313" key="2">
    <source>
        <dbReference type="EMBL" id="MDT8998023.1"/>
    </source>
</evidence>
<dbReference type="RefSeq" id="WP_315648298.1">
    <property type="nucleotide sequence ID" value="NZ_JAVXZY010000001.1"/>
</dbReference>
<dbReference type="EMBL" id="JAVXZY010000001">
    <property type="protein sequence ID" value="MDT8998023.1"/>
    <property type="molecule type" value="Genomic_DNA"/>
</dbReference>
<feature type="transmembrane region" description="Helical" evidence="1">
    <location>
        <begin position="145"/>
        <end position="169"/>
    </location>
</feature>
<feature type="transmembrane region" description="Helical" evidence="1">
    <location>
        <begin position="256"/>
        <end position="277"/>
    </location>
</feature>
<organism evidence="2 3">
    <name type="scientific">Roseateles aquae</name>
    <dbReference type="NCBI Taxonomy" id="3077235"/>
    <lineage>
        <taxon>Bacteria</taxon>
        <taxon>Pseudomonadati</taxon>
        <taxon>Pseudomonadota</taxon>
        <taxon>Betaproteobacteria</taxon>
        <taxon>Burkholderiales</taxon>
        <taxon>Sphaerotilaceae</taxon>
        <taxon>Roseateles</taxon>
    </lineage>
</organism>
<proteinExistence type="predicted"/>
<protein>
    <submittedName>
        <fullName evidence="2">ABC transporter permease subunit</fullName>
    </submittedName>
</protein>
<feature type="transmembrane region" description="Helical" evidence="1">
    <location>
        <begin position="59"/>
        <end position="81"/>
    </location>
</feature>
<sequence length="279" mass="29601">MSSALQLGQILAVAGKEFSDRLRKRWVLAVALVFTVFSLAITYFGAAAQGQIGPRSIEATIASLVSLVIYLIPLIALLLGFDAIVGERERGSLDLLLALPITRLELLLGKYFGLAAALSLSTLAGFALVAALLGHSFGAAGLYHYGGFVLSSVLLGLSFLSLALLISVLAQDRTRASGQAIALWFFMVLVFDLLLLGLLVASGGELGSWLSGDRFAYLLLLNPADLFRILNVFSLDDVRRLYGLASVVPPALGSPVLMGSAVLAWIVAPLALAAWRFKP</sequence>
<dbReference type="Pfam" id="PF12679">
    <property type="entry name" value="ABC2_membrane_2"/>
    <property type="match status" value="1"/>
</dbReference>
<feature type="transmembrane region" description="Helical" evidence="1">
    <location>
        <begin position="111"/>
        <end position="133"/>
    </location>
</feature>
<evidence type="ECO:0000313" key="3">
    <source>
        <dbReference type="Proteomes" id="UP001246372"/>
    </source>
</evidence>
<name>A0ABU3P640_9BURK</name>
<dbReference type="PANTHER" id="PTHR43471">
    <property type="entry name" value="ABC TRANSPORTER PERMEASE"/>
    <property type="match status" value="1"/>
</dbReference>
<feature type="transmembrane region" description="Helical" evidence="1">
    <location>
        <begin position="26"/>
        <end position="47"/>
    </location>
</feature>
<keyword evidence="3" id="KW-1185">Reference proteome</keyword>
<comment type="caution">
    <text evidence="2">The sequence shown here is derived from an EMBL/GenBank/DDBJ whole genome shotgun (WGS) entry which is preliminary data.</text>
</comment>
<dbReference type="Proteomes" id="UP001246372">
    <property type="component" value="Unassembled WGS sequence"/>
</dbReference>
<keyword evidence="1" id="KW-1133">Transmembrane helix</keyword>
<keyword evidence="1" id="KW-0812">Transmembrane</keyword>
<evidence type="ECO:0000256" key="1">
    <source>
        <dbReference type="SAM" id="Phobius"/>
    </source>
</evidence>
<feature type="transmembrane region" description="Helical" evidence="1">
    <location>
        <begin position="181"/>
        <end position="203"/>
    </location>
</feature>